<dbReference type="EMBL" id="OBQD01000012">
    <property type="protein sequence ID" value="SOC44119.1"/>
    <property type="molecule type" value="Genomic_DNA"/>
</dbReference>
<gene>
    <name evidence="2" type="ORF">SAMN05892877_11279</name>
</gene>
<organism evidence="2 3">
    <name type="scientific">Rhizobium subbaraonis</name>
    <dbReference type="NCBI Taxonomy" id="908946"/>
    <lineage>
        <taxon>Bacteria</taxon>
        <taxon>Pseudomonadati</taxon>
        <taxon>Pseudomonadota</taxon>
        <taxon>Alphaproteobacteria</taxon>
        <taxon>Hyphomicrobiales</taxon>
        <taxon>Rhizobiaceae</taxon>
        <taxon>Rhizobium/Agrobacterium group</taxon>
        <taxon>Rhizobium</taxon>
    </lineage>
</organism>
<dbReference type="OrthoDB" id="8020822at2"/>
<evidence type="ECO:0000313" key="2">
    <source>
        <dbReference type="EMBL" id="SOC44119.1"/>
    </source>
</evidence>
<reference evidence="2 3" key="1">
    <citation type="submission" date="2017-08" db="EMBL/GenBank/DDBJ databases">
        <authorList>
            <person name="de Groot N.N."/>
        </authorList>
    </citation>
    <scope>NUCLEOTIDE SEQUENCE [LARGE SCALE GENOMIC DNA]</scope>
    <source>
        <strain evidence="2 3">JC85</strain>
    </source>
</reference>
<dbReference type="InterPro" id="IPR009642">
    <property type="entry name" value="DUF1236"/>
</dbReference>
<keyword evidence="3" id="KW-1185">Reference proteome</keyword>
<dbReference type="Pfam" id="PF06823">
    <property type="entry name" value="DUF1236"/>
    <property type="match status" value="2"/>
</dbReference>
<evidence type="ECO:0000313" key="3">
    <source>
        <dbReference type="Proteomes" id="UP000219167"/>
    </source>
</evidence>
<accession>A0A285UQM2</accession>
<keyword evidence="1" id="KW-0732">Signal</keyword>
<protein>
    <submittedName>
        <fullName evidence="2">Uncharacterized protein DUF1236</fullName>
    </submittedName>
</protein>
<sequence>MKKVLIAGVALVIAGTAMAHAEEKKPNPAIGAATGGATGALTGALIGGPVGAAIGGVAGATLGAAASVPQEARTYVIENPVEPVVLDGPISAETRLREDVVLTPIPEHPDLGYVYVENRPVIVRTRDRQVIYAEDVQTTGSIAPAVPETTITYIERHPVGPVVLEGPVAAGTVVPDDVEIVAVPDSPDYGYIYVDERPVLIERSSRKVLWVR</sequence>
<evidence type="ECO:0000256" key="1">
    <source>
        <dbReference type="SAM" id="SignalP"/>
    </source>
</evidence>
<feature type="signal peptide" evidence="1">
    <location>
        <begin position="1"/>
        <end position="21"/>
    </location>
</feature>
<proteinExistence type="predicted"/>
<dbReference type="Proteomes" id="UP000219167">
    <property type="component" value="Unassembled WGS sequence"/>
</dbReference>
<dbReference type="RefSeq" id="WP_097141426.1">
    <property type="nucleotide sequence ID" value="NZ_OBQD01000012.1"/>
</dbReference>
<name>A0A285UQM2_9HYPH</name>
<dbReference type="AlphaFoldDB" id="A0A285UQM2"/>
<feature type="chain" id="PRO_5013035547" evidence="1">
    <location>
        <begin position="22"/>
        <end position="212"/>
    </location>
</feature>